<keyword evidence="1" id="KW-0472">Membrane</keyword>
<protein>
    <submittedName>
        <fullName evidence="3">Uncharacterized protein</fullName>
    </submittedName>
</protein>
<reference evidence="3 4" key="1">
    <citation type="journal article" date="2014" name="Nat. Genet.">
        <title>Genome and transcriptome of the porcine whipworm Trichuris suis.</title>
        <authorList>
            <person name="Jex A.R."/>
            <person name="Nejsum P."/>
            <person name="Schwarz E.M."/>
            <person name="Hu L."/>
            <person name="Young N.D."/>
            <person name="Hall R.S."/>
            <person name="Korhonen P.K."/>
            <person name="Liao S."/>
            <person name="Thamsborg S."/>
            <person name="Xia J."/>
            <person name="Xu P."/>
            <person name="Wang S."/>
            <person name="Scheerlinck J.P."/>
            <person name="Hofmann A."/>
            <person name="Sternberg P.W."/>
            <person name="Wang J."/>
            <person name="Gasser R.B."/>
        </authorList>
    </citation>
    <scope>NUCLEOTIDE SEQUENCE [LARGE SCALE GENOMIC DNA]</scope>
    <source>
        <strain evidence="3">DCEP-RM93M</strain>
    </source>
</reference>
<feature type="signal peptide" evidence="2">
    <location>
        <begin position="1"/>
        <end position="30"/>
    </location>
</feature>
<feature type="transmembrane region" description="Helical" evidence="1">
    <location>
        <begin position="59"/>
        <end position="81"/>
    </location>
</feature>
<evidence type="ECO:0000313" key="3">
    <source>
        <dbReference type="EMBL" id="KFD58570.1"/>
    </source>
</evidence>
<organism evidence="3 4">
    <name type="scientific">Trichuris suis</name>
    <name type="common">pig whipworm</name>
    <dbReference type="NCBI Taxonomy" id="68888"/>
    <lineage>
        <taxon>Eukaryota</taxon>
        <taxon>Metazoa</taxon>
        <taxon>Ecdysozoa</taxon>
        <taxon>Nematoda</taxon>
        <taxon>Enoplea</taxon>
        <taxon>Dorylaimia</taxon>
        <taxon>Trichinellida</taxon>
        <taxon>Trichuridae</taxon>
        <taxon>Trichuris</taxon>
    </lineage>
</organism>
<evidence type="ECO:0000313" key="4">
    <source>
        <dbReference type="Proteomes" id="UP000030764"/>
    </source>
</evidence>
<dbReference type="EMBL" id="KL363184">
    <property type="protein sequence ID" value="KFD58570.1"/>
    <property type="molecule type" value="Genomic_DNA"/>
</dbReference>
<keyword evidence="2" id="KW-0732">Signal</keyword>
<name>A0A085MMX4_9BILA</name>
<proteinExistence type="predicted"/>
<dbReference type="AlphaFoldDB" id="A0A085MMX4"/>
<sequence>MLDEIRPTTHRMMILLVALIILFASTPTSASRLDLPQCIFNSDFAKLAQLKLPPFGTPIVFYSLSSSFFHSAVITMAFPIAHAKQLQEIQKRVKLSKSEMGTLSNAYQIFKERTSKCFETTCYYQVKPRVPRIDLPAEEYANVRATCRRCMGNCQELHKELLFSVGNLLAKMVHYNNLDNFDGMDRPELGLLYWKKHKDNPFKIAPLTLEQELKTMREQSCV</sequence>
<keyword evidence="4" id="KW-1185">Reference proteome</keyword>
<keyword evidence="1" id="KW-1133">Transmembrane helix</keyword>
<evidence type="ECO:0000256" key="2">
    <source>
        <dbReference type="SAM" id="SignalP"/>
    </source>
</evidence>
<feature type="chain" id="PRO_5001795425" evidence="2">
    <location>
        <begin position="31"/>
        <end position="222"/>
    </location>
</feature>
<accession>A0A085MMX4</accession>
<keyword evidence="1" id="KW-0812">Transmembrane</keyword>
<gene>
    <name evidence="3" type="ORF">M513_00796</name>
</gene>
<dbReference type="Proteomes" id="UP000030764">
    <property type="component" value="Unassembled WGS sequence"/>
</dbReference>
<evidence type="ECO:0000256" key="1">
    <source>
        <dbReference type="SAM" id="Phobius"/>
    </source>
</evidence>